<evidence type="ECO:0000256" key="4">
    <source>
        <dbReference type="ARBA" id="ARBA00022737"/>
    </source>
</evidence>
<comment type="subcellular location">
    <subcellularLocation>
        <location evidence="1 6">Cytoplasm</location>
    </subcellularLocation>
</comment>
<comment type="caution">
    <text evidence="10">The sequence shown here is derived from an EMBL/GenBank/DDBJ whole genome shotgun (WGS) entry which is preliminary data.</text>
</comment>
<dbReference type="InterPro" id="IPR046342">
    <property type="entry name" value="CBS_dom_sf"/>
</dbReference>
<dbReference type="Pfam" id="PF00571">
    <property type="entry name" value="CBS"/>
    <property type="match status" value="3"/>
</dbReference>
<evidence type="ECO:0000256" key="5">
    <source>
        <dbReference type="ARBA" id="ARBA00023122"/>
    </source>
</evidence>
<name>A0A642V3K0_9ASCO</name>
<dbReference type="SUPFAM" id="SSF54631">
    <property type="entry name" value="CBS-domain pair"/>
    <property type="match status" value="2"/>
</dbReference>
<dbReference type="GO" id="GO:0004865">
    <property type="term" value="F:protein serine/threonine phosphatase inhibitor activity"/>
    <property type="evidence" value="ECO:0007669"/>
    <property type="project" value="TreeGrafter"/>
</dbReference>
<feature type="region of interest" description="Disordered" evidence="8">
    <location>
        <begin position="1"/>
        <end position="86"/>
    </location>
</feature>
<evidence type="ECO:0000259" key="9">
    <source>
        <dbReference type="PROSITE" id="PS51371"/>
    </source>
</evidence>
<dbReference type="AlphaFoldDB" id="A0A642V3K0"/>
<dbReference type="Proteomes" id="UP000761534">
    <property type="component" value="Unassembled WGS sequence"/>
</dbReference>
<keyword evidence="5 7" id="KW-0129">CBS domain</keyword>
<feature type="region of interest" description="Disordered" evidence="8">
    <location>
        <begin position="434"/>
        <end position="473"/>
    </location>
</feature>
<dbReference type="GO" id="GO:0042149">
    <property type="term" value="P:cellular response to glucose starvation"/>
    <property type="evidence" value="ECO:0007669"/>
    <property type="project" value="UniProtKB-UniRule"/>
</dbReference>
<dbReference type="SMART" id="SM00116">
    <property type="entry name" value="CBS"/>
    <property type="match status" value="3"/>
</dbReference>
<feature type="compositionally biased region" description="Polar residues" evidence="8">
    <location>
        <begin position="1"/>
        <end position="28"/>
    </location>
</feature>
<sequence>MSDKNATPSPGSTTPGQQQPVQLSASPGSNVHLSPSASSSSSSNNHKRHSSVVEMLSTPPPLNERRMSTASRDSDDSSTSSVSRDWQQVPLNELVEREKLIFVDADTSVEKAFEILEKRHLTSLPIRYPNENRQPPAERSSTLQSMGVGSVQVDGVSHTFDYADLCSYLLLVLGHIEPINQSDDVKEQIALARQGKEVPVRFVTQLGTTEPFITVPSSATLLTAAEILGNGVHRIAITDSRDGTELEGMLSQRRLIRYIWENGRMFKSLEPLFQTSLKELGVGSTNVITINGDELVIDALQKMHGEGVSSLAVVDSNNMLLGNISIVDVRLLTKSSQSSLLKNTCKQFLTVILSNRGLADGKDSFPIFHVTAESTLGRTIAKLVATNAHRLWIVQPPKEGQSFMGGVGGVLTGVVSLTDIIYLLAKRAGKDSLDPYSARRNRRRSSSSSVRPSVEMLRRNSSHHDRRGSLERK</sequence>
<keyword evidence="3 6" id="KW-0963">Cytoplasm</keyword>
<dbReference type="OrthoDB" id="449052at2759"/>
<dbReference type="PANTHER" id="PTHR13780">
    <property type="entry name" value="AMP-ACTIVATED PROTEIN KINASE, GAMMA REGULATORY SUBUNIT"/>
    <property type="match status" value="1"/>
</dbReference>
<dbReference type="PROSITE" id="PS51371">
    <property type="entry name" value="CBS"/>
    <property type="match status" value="2"/>
</dbReference>
<feature type="compositionally biased region" description="Low complexity" evidence="8">
    <location>
        <begin position="29"/>
        <end position="44"/>
    </location>
</feature>
<reference evidence="10" key="1">
    <citation type="journal article" date="2019" name="G3 (Bethesda)">
        <title>Genome Assemblies of Two Rare Opportunistic Yeast Pathogens: Diutina rugosa (syn. Candida rugosa) and Trichomonascus ciferrii (syn. Candida ciferrii).</title>
        <authorList>
            <person name="Mixao V."/>
            <person name="Saus E."/>
            <person name="Hansen A.P."/>
            <person name="Lass-Florl C."/>
            <person name="Gabaldon T."/>
        </authorList>
    </citation>
    <scope>NUCLEOTIDE SEQUENCE</scope>
    <source>
        <strain evidence="10">CBS 4856</strain>
    </source>
</reference>
<proteinExistence type="inferred from homology"/>
<evidence type="ECO:0000313" key="11">
    <source>
        <dbReference type="Proteomes" id="UP000761534"/>
    </source>
</evidence>
<dbReference type="Gene3D" id="3.10.580.10">
    <property type="entry name" value="CBS-domain"/>
    <property type="match status" value="2"/>
</dbReference>
<dbReference type="VEuPathDB" id="FungiDB:TRICI_003577"/>
<evidence type="ECO:0000256" key="6">
    <source>
        <dbReference type="PIRNR" id="PIRNR018148"/>
    </source>
</evidence>
<feature type="domain" description="CBS" evidence="9">
    <location>
        <begin position="283"/>
        <end position="339"/>
    </location>
</feature>
<protein>
    <recommendedName>
        <fullName evidence="9">CBS domain-containing protein</fullName>
    </recommendedName>
</protein>
<dbReference type="EMBL" id="SWFS01000261">
    <property type="protein sequence ID" value="KAA8912188.1"/>
    <property type="molecule type" value="Genomic_DNA"/>
</dbReference>
<evidence type="ECO:0000256" key="3">
    <source>
        <dbReference type="ARBA" id="ARBA00022490"/>
    </source>
</evidence>
<evidence type="ECO:0000256" key="8">
    <source>
        <dbReference type="SAM" id="MobiDB-lite"/>
    </source>
</evidence>
<dbReference type="InterPro" id="IPR016711">
    <property type="entry name" value="Ssd23"/>
</dbReference>
<dbReference type="InterPro" id="IPR050511">
    <property type="entry name" value="AMPK_gamma/SDS23_families"/>
</dbReference>
<dbReference type="PIRSF" id="PIRSF018148">
    <property type="entry name" value="UCP018148_CBS_YBR214w"/>
    <property type="match status" value="1"/>
</dbReference>
<evidence type="ECO:0000256" key="2">
    <source>
        <dbReference type="ARBA" id="ARBA00006624"/>
    </source>
</evidence>
<dbReference type="GO" id="GO:0030071">
    <property type="term" value="P:regulation of mitotic metaphase/anaphase transition"/>
    <property type="evidence" value="ECO:0007669"/>
    <property type="project" value="InterPro"/>
</dbReference>
<evidence type="ECO:0000256" key="7">
    <source>
        <dbReference type="PROSITE-ProRule" id="PRU00703"/>
    </source>
</evidence>
<keyword evidence="11" id="KW-1185">Reference proteome</keyword>
<dbReference type="InterPro" id="IPR000644">
    <property type="entry name" value="CBS_dom"/>
</dbReference>
<evidence type="ECO:0000313" key="10">
    <source>
        <dbReference type="EMBL" id="KAA8912188.1"/>
    </source>
</evidence>
<feature type="compositionally biased region" description="Basic and acidic residues" evidence="8">
    <location>
        <begin position="63"/>
        <end position="75"/>
    </location>
</feature>
<dbReference type="GO" id="GO:0005737">
    <property type="term" value="C:cytoplasm"/>
    <property type="evidence" value="ECO:0007669"/>
    <property type="project" value="UniProtKB-SubCell"/>
</dbReference>
<gene>
    <name evidence="10" type="ORF">TRICI_003577</name>
</gene>
<evidence type="ECO:0000256" key="1">
    <source>
        <dbReference type="ARBA" id="ARBA00004496"/>
    </source>
</evidence>
<dbReference type="CDD" id="cd02205">
    <property type="entry name" value="CBS_pair_SF"/>
    <property type="match status" value="1"/>
</dbReference>
<organism evidence="10 11">
    <name type="scientific">Trichomonascus ciferrii</name>
    <dbReference type="NCBI Taxonomy" id="44093"/>
    <lineage>
        <taxon>Eukaryota</taxon>
        <taxon>Fungi</taxon>
        <taxon>Dikarya</taxon>
        <taxon>Ascomycota</taxon>
        <taxon>Saccharomycotina</taxon>
        <taxon>Dipodascomycetes</taxon>
        <taxon>Dipodascales</taxon>
        <taxon>Trichomonascaceae</taxon>
        <taxon>Trichomonascus</taxon>
        <taxon>Trichomonascus ciferrii complex</taxon>
    </lineage>
</organism>
<accession>A0A642V3K0</accession>
<keyword evidence="4" id="KW-0677">Repeat</keyword>
<dbReference type="PANTHER" id="PTHR13780:SF36">
    <property type="entry name" value="CBS DOMAIN-CONTAINING PROTEIN"/>
    <property type="match status" value="1"/>
</dbReference>
<feature type="domain" description="CBS" evidence="9">
    <location>
        <begin position="208"/>
        <end position="268"/>
    </location>
</feature>
<comment type="function">
    <text evidence="6">Involved in DNA replication and cell separation.</text>
</comment>
<comment type="similarity">
    <text evidence="2 6">Belongs to the SDS23 family.</text>
</comment>